<name>A0ABS4C8U6_9PSED</name>
<proteinExistence type="predicted"/>
<evidence type="ECO:0000313" key="2">
    <source>
        <dbReference type="Proteomes" id="UP000673197"/>
    </source>
</evidence>
<dbReference type="EMBL" id="JAFFZW010000006">
    <property type="protein sequence ID" value="MBP0947063.1"/>
    <property type="molecule type" value="Genomic_DNA"/>
</dbReference>
<gene>
    <name evidence="1" type="ORF">JTJ32_17200</name>
</gene>
<dbReference type="Proteomes" id="UP000673197">
    <property type="component" value="Unassembled WGS sequence"/>
</dbReference>
<reference evidence="1 2" key="1">
    <citation type="journal article" date="2022" name="Syst. Appl. Microbiol.">
        <title>Pseudomonas alliivorans sp. nov., a plant-pathogenic bacterium isolated from onion foliage in Georgia, USA.</title>
        <authorList>
            <person name="Zhao M."/>
            <person name="Tyson C."/>
            <person name="Chen H.C."/>
            <person name="Paudel S."/>
            <person name="Gitaitis R."/>
            <person name="Kvitko B."/>
            <person name="Dutta B."/>
        </authorList>
    </citation>
    <scope>NUCLEOTIDE SEQUENCE [LARGE SCALE GENOMIC DNA]</scope>
    <source>
        <strain evidence="1 2">20GA0068</strain>
    </source>
</reference>
<accession>A0ABS4C8U6</accession>
<sequence length="167" mass="18607">MKDEQQNVAVRAATFQLLQETNVSANRSKGLASHRPGASFRRASFGYGMSCGQRKRMGSVDSGFHAVSKFLGFLPAPAGHRIVVQLHDPVGPVNTFFNSDKHYWHLQSARMSLCRAPARKQTGKILRRKTALSYKKIQIPTNVPVQHNVLRCTAFKACLQGEPDAWM</sequence>
<keyword evidence="2" id="KW-1185">Reference proteome</keyword>
<protein>
    <submittedName>
        <fullName evidence="1">Uncharacterized protein</fullName>
    </submittedName>
</protein>
<comment type="caution">
    <text evidence="1">The sequence shown here is derived from an EMBL/GenBank/DDBJ whole genome shotgun (WGS) entry which is preliminary data.</text>
</comment>
<organism evidence="1 2">
    <name type="scientific">Pseudomonas alliivorans</name>
    <dbReference type="NCBI Taxonomy" id="2810613"/>
    <lineage>
        <taxon>Bacteria</taxon>
        <taxon>Pseudomonadati</taxon>
        <taxon>Pseudomonadota</taxon>
        <taxon>Gammaproteobacteria</taxon>
        <taxon>Pseudomonadales</taxon>
        <taxon>Pseudomonadaceae</taxon>
        <taxon>Pseudomonas</taxon>
    </lineage>
</organism>
<evidence type="ECO:0000313" key="1">
    <source>
        <dbReference type="EMBL" id="MBP0947063.1"/>
    </source>
</evidence>